<gene>
    <name evidence="4" type="primary">aftphb</name>
</gene>
<dbReference type="GO" id="GO:0032588">
    <property type="term" value="C:trans-Golgi network membrane"/>
    <property type="evidence" value="ECO:0007669"/>
    <property type="project" value="InterPro"/>
</dbReference>
<dbReference type="PANTHER" id="PTHR16156">
    <property type="entry name" value="AFTIPHILIN A-RELATED"/>
    <property type="match status" value="1"/>
</dbReference>
<name>A0A9Y3VKW2_9CICH</name>
<feature type="compositionally biased region" description="Acidic residues" evidence="1">
    <location>
        <begin position="16"/>
        <end position="31"/>
    </location>
</feature>
<dbReference type="InterPro" id="IPR029205">
    <property type="entry name" value="Clathrin-bd"/>
</dbReference>
<evidence type="ECO:0000256" key="1">
    <source>
        <dbReference type="SAM" id="MobiDB-lite"/>
    </source>
</evidence>
<feature type="compositionally biased region" description="Polar residues" evidence="1">
    <location>
        <begin position="65"/>
        <end position="84"/>
    </location>
</feature>
<dbReference type="GeneID" id="102203542"/>
<feature type="compositionally biased region" description="Basic and acidic residues" evidence="1">
    <location>
        <begin position="467"/>
        <end position="478"/>
    </location>
</feature>
<sequence length="777" mass="85152">MEPNIIPLHSSSLPLMDDDGDGEVASEEDEFKDFSVGMSCSPLNFADATESPSSFRPPSPTSEPATHQPSCSSNGAGEQSQPTSEVKLESGKAQMDVGQEDYNAEPSLHLTNGFAESEHNSGAHTSSVGGRSPVEETGFADFTVFTKQAGHPWCCGFSPLANAEQEDARVKGTNSTFSEQIHESGEDFIMESEPRYHCAHKEKQNISTEIREKRDAALVQPSQVHHQPQEAAGNWSFPSEEEELDKPWDSQRERRNSFNSLQTSEVQDDGDAEEIFQTCSMHEPMSEDLASFSDDLSFEVASADLEPNVSSLASQDDQTDWDQFDEDEDLGNCRHSDSFGNSNVTNLNQTESDRDIHHYEYPTQENSATSKQSQSGTNLQDRFADFTDSSFEHHRPQEDRQTADAGVQILGNLPLSDSFADFCSAPTQEDEEGSWAEFNDQSAEDGRSWRQFRAPVSSLQTDVDDEEKNKQDRVEGTRRNSSQDSLPCRVQEILQASFPKVVVPAVEDENELVGLSALLQAEHLSESGEEVPVPSSAQRIQQEILRPHQDVHNAVGLQFQWGGSHTNRTLLSCLGVDTRNVVFTGRNKQSVTVPAFASSLGMLEPTKDAVSAACSSRSTAVTAQAPPGPRDIPGPSTHSAQEELPSSQLDWSGRGLSSSQDDCSALSLDYFGPEDESRSSSSTQSHSPPPGIDPELYELTISKLEINTNSSHLEDTLNRLMSSAEKTSISVRKFLPSEELSEEASRVIAVLPNLSFMQAKVLMFPSVLLPKACTSPK</sequence>
<feature type="region of interest" description="Disordered" evidence="1">
    <location>
        <begin position="1"/>
        <end position="106"/>
    </location>
</feature>
<evidence type="ECO:0000313" key="3">
    <source>
        <dbReference type="Proteomes" id="UP000695023"/>
    </source>
</evidence>
<feature type="region of interest" description="Disordered" evidence="1">
    <location>
        <begin position="216"/>
        <end position="270"/>
    </location>
</feature>
<dbReference type="InterPro" id="IPR046359">
    <property type="entry name" value="Aftin-like"/>
</dbReference>
<feature type="compositionally biased region" description="Basic and acidic residues" evidence="1">
    <location>
        <begin position="245"/>
        <end position="256"/>
    </location>
</feature>
<dbReference type="AlphaFoldDB" id="A0A9Y3VKW2"/>
<protein>
    <submittedName>
        <fullName evidence="4">Aftiphilin isoform X1</fullName>
    </submittedName>
</protein>
<dbReference type="GO" id="GO:0030121">
    <property type="term" value="C:AP-1 adaptor complex"/>
    <property type="evidence" value="ECO:0007669"/>
    <property type="project" value="TreeGrafter"/>
</dbReference>
<feature type="region of interest" description="Disordered" evidence="1">
    <location>
        <begin position="618"/>
        <end position="693"/>
    </location>
</feature>
<dbReference type="Proteomes" id="UP000695023">
    <property type="component" value="Unplaced"/>
</dbReference>
<accession>A0A9Y3VKW2</accession>
<feature type="domain" description="Aftiphilin clathrin-binding box" evidence="2">
    <location>
        <begin position="546"/>
        <end position="608"/>
    </location>
</feature>
<feature type="compositionally biased region" description="Acidic residues" evidence="1">
    <location>
        <begin position="317"/>
        <end position="330"/>
    </location>
</feature>
<feature type="compositionally biased region" description="Polar residues" evidence="1">
    <location>
        <begin position="338"/>
        <end position="348"/>
    </location>
</feature>
<feature type="region of interest" description="Disordered" evidence="1">
    <location>
        <begin position="307"/>
        <end position="348"/>
    </location>
</feature>
<dbReference type="GO" id="GO:0030276">
    <property type="term" value="F:clathrin binding"/>
    <property type="evidence" value="ECO:0007669"/>
    <property type="project" value="InterPro"/>
</dbReference>
<feature type="compositionally biased region" description="Polar residues" evidence="1">
    <location>
        <begin position="636"/>
        <end position="662"/>
    </location>
</feature>
<evidence type="ECO:0000313" key="4">
    <source>
        <dbReference type="RefSeq" id="XP_005733764.1"/>
    </source>
</evidence>
<evidence type="ECO:0000259" key="2">
    <source>
        <dbReference type="Pfam" id="PF15045"/>
    </source>
</evidence>
<dbReference type="PANTHER" id="PTHR16156:SF10">
    <property type="entry name" value="AFTIPHILIN-RELATED"/>
    <property type="match status" value="1"/>
</dbReference>
<dbReference type="RefSeq" id="XP_005733764.1">
    <property type="nucleotide sequence ID" value="XM_005733707.1"/>
</dbReference>
<organism evidence="3 4">
    <name type="scientific">Pundamilia nyererei</name>
    <dbReference type="NCBI Taxonomy" id="303518"/>
    <lineage>
        <taxon>Eukaryota</taxon>
        <taxon>Metazoa</taxon>
        <taxon>Chordata</taxon>
        <taxon>Craniata</taxon>
        <taxon>Vertebrata</taxon>
        <taxon>Euteleostomi</taxon>
        <taxon>Actinopterygii</taxon>
        <taxon>Neopterygii</taxon>
        <taxon>Teleostei</taxon>
        <taxon>Neoteleostei</taxon>
        <taxon>Acanthomorphata</taxon>
        <taxon>Ovalentaria</taxon>
        <taxon>Cichlomorphae</taxon>
        <taxon>Cichliformes</taxon>
        <taxon>Cichlidae</taxon>
        <taxon>African cichlids</taxon>
        <taxon>Pseudocrenilabrinae</taxon>
        <taxon>Haplochromini</taxon>
        <taxon>Pundamilia</taxon>
    </lineage>
</organism>
<proteinExistence type="predicted"/>
<feature type="region of interest" description="Disordered" evidence="1">
    <location>
        <begin position="420"/>
        <end position="486"/>
    </location>
</feature>
<reference evidence="4" key="1">
    <citation type="submission" date="2025-08" db="UniProtKB">
        <authorList>
            <consortium name="RefSeq"/>
        </authorList>
    </citation>
    <scope>IDENTIFICATION</scope>
</reference>
<dbReference type="CTD" id="100004990"/>
<keyword evidence="3" id="KW-1185">Reference proteome</keyword>
<dbReference type="Pfam" id="PF15045">
    <property type="entry name" value="Clathrin_bdg"/>
    <property type="match status" value="1"/>
</dbReference>